<evidence type="ECO:0000256" key="9">
    <source>
        <dbReference type="ARBA" id="ARBA00022679"/>
    </source>
</evidence>
<evidence type="ECO:0000256" key="11">
    <source>
        <dbReference type="ARBA" id="ARBA00022842"/>
    </source>
</evidence>
<dbReference type="EC" id="2.7.8.26" evidence="5 19"/>
<evidence type="ECO:0000256" key="6">
    <source>
        <dbReference type="ARBA" id="ARBA00015850"/>
    </source>
</evidence>
<keyword evidence="8 19" id="KW-0169">Cobalamin biosynthesis</keyword>
<dbReference type="PANTHER" id="PTHR34148">
    <property type="entry name" value="ADENOSYLCOBINAMIDE-GDP RIBAZOLETRANSFERASE"/>
    <property type="match status" value="1"/>
</dbReference>
<evidence type="ECO:0000313" key="21">
    <source>
        <dbReference type="EMBL" id="PKR54781.1"/>
    </source>
</evidence>
<evidence type="ECO:0000256" key="3">
    <source>
        <dbReference type="ARBA" id="ARBA00004663"/>
    </source>
</evidence>
<evidence type="ECO:0000256" key="8">
    <source>
        <dbReference type="ARBA" id="ARBA00022573"/>
    </source>
</evidence>
<evidence type="ECO:0000256" key="12">
    <source>
        <dbReference type="ARBA" id="ARBA00022989"/>
    </source>
</evidence>
<dbReference type="InterPro" id="IPR003805">
    <property type="entry name" value="CobS"/>
</dbReference>
<evidence type="ECO:0000256" key="7">
    <source>
        <dbReference type="ARBA" id="ARBA00022475"/>
    </source>
</evidence>
<evidence type="ECO:0000256" key="10">
    <source>
        <dbReference type="ARBA" id="ARBA00022692"/>
    </source>
</evidence>
<feature type="transmembrane region" description="Helical" evidence="19">
    <location>
        <begin position="301"/>
        <end position="322"/>
    </location>
</feature>
<keyword evidence="9 19" id="KW-0808">Transferase</keyword>
<dbReference type="PANTHER" id="PTHR34148:SF1">
    <property type="entry name" value="ADENOSYLCOBINAMIDE-GDP RIBAZOLETRANSFERASE"/>
    <property type="match status" value="1"/>
</dbReference>
<evidence type="ECO:0000256" key="18">
    <source>
        <dbReference type="ARBA" id="ARBA00049504"/>
    </source>
</evidence>
<dbReference type="HAMAP" id="MF_00719">
    <property type="entry name" value="CobS"/>
    <property type="match status" value="1"/>
</dbReference>
<evidence type="ECO:0000256" key="19">
    <source>
        <dbReference type="HAMAP-Rule" id="MF_00719"/>
    </source>
</evidence>
<dbReference type="NCBIfam" id="TIGR00317">
    <property type="entry name" value="cobS"/>
    <property type="match status" value="1"/>
</dbReference>
<feature type="transmembrane region" description="Helical" evidence="19">
    <location>
        <begin position="207"/>
        <end position="228"/>
    </location>
</feature>
<reference evidence="21 22" key="1">
    <citation type="submission" date="2017-09" db="EMBL/GenBank/DDBJ databases">
        <title>Biodiversity and function of Thalassospira species in the particle-attached aromatic-hydrocarbon-degrading consortia from the surface seawater of the South China Sea.</title>
        <authorList>
            <person name="Dong C."/>
            <person name="Liu R."/>
            <person name="Shao Z."/>
        </authorList>
    </citation>
    <scope>NUCLEOTIDE SEQUENCE [LARGE SCALE GENOMIC DNA]</scope>
    <source>
        <strain evidence="21 22">CSC1P2</strain>
    </source>
</reference>
<evidence type="ECO:0000256" key="2">
    <source>
        <dbReference type="ARBA" id="ARBA00004651"/>
    </source>
</evidence>
<dbReference type="EMBL" id="NWTK01000004">
    <property type="protein sequence ID" value="PKR54781.1"/>
    <property type="molecule type" value="Genomic_DNA"/>
</dbReference>
<feature type="transmembrane region" description="Helical" evidence="19">
    <location>
        <begin position="101"/>
        <end position="121"/>
    </location>
</feature>
<comment type="caution">
    <text evidence="21">The sequence shown here is derived from an EMBL/GenBank/DDBJ whole genome shotgun (WGS) entry which is preliminary data.</text>
</comment>
<evidence type="ECO:0000256" key="14">
    <source>
        <dbReference type="ARBA" id="ARBA00025228"/>
    </source>
</evidence>
<feature type="transmembrane region" description="Helical" evidence="19">
    <location>
        <begin position="182"/>
        <end position="201"/>
    </location>
</feature>
<comment type="catalytic activity">
    <reaction evidence="17 19">
        <text>alpha-ribazole + adenosylcob(III)inamide-GDP = adenosylcob(III)alamin + GMP + H(+)</text>
        <dbReference type="Rhea" id="RHEA:16049"/>
        <dbReference type="ChEBI" id="CHEBI:10329"/>
        <dbReference type="ChEBI" id="CHEBI:15378"/>
        <dbReference type="ChEBI" id="CHEBI:18408"/>
        <dbReference type="ChEBI" id="CHEBI:58115"/>
        <dbReference type="ChEBI" id="CHEBI:60487"/>
        <dbReference type="EC" id="2.7.8.26"/>
    </reaction>
</comment>
<keyword evidence="12 19" id="KW-1133">Transmembrane helix</keyword>
<evidence type="ECO:0000256" key="1">
    <source>
        <dbReference type="ARBA" id="ARBA00001946"/>
    </source>
</evidence>
<sequence length="326" mass="33489">MPVSPDQPLSPHSARDGKKASKKATPSPADCADAQQGGVGDAPGADHDLNGDEPAESPVNTGAAGHDANGPAEWIVADFGRALMLLSRIPWSARLDFQSGLIARSVWCWPLVGVFLAGIAVLPAQALLWLTGNAGLAAVFALLAMVGLTGALHEDGLADCGDGFGGGATRERKLEIMRDSRIGSYGVVALILAFAARFFVLEQAIEQGVFMMVMIVAAMFSRLAMPAMMAILPPARPDGLGRGAGRPGLVPLMVALLFAVIITMLVAGPVLMLGALLAMGLACGVVGLVAYWQIGGQSGDVLGCSQIVAEIFVAISLLSLLAKGLA</sequence>
<evidence type="ECO:0000256" key="5">
    <source>
        <dbReference type="ARBA" id="ARBA00013200"/>
    </source>
</evidence>
<accession>A0A2N3KW26</accession>
<comment type="pathway">
    <text evidence="3 19">Cofactor biosynthesis; adenosylcobalamin biosynthesis; adenosylcobalamin from cob(II)yrinate a,c-diamide: step 7/7.</text>
</comment>
<evidence type="ECO:0000256" key="13">
    <source>
        <dbReference type="ARBA" id="ARBA00023136"/>
    </source>
</evidence>
<evidence type="ECO:0000313" key="22">
    <source>
        <dbReference type="Proteomes" id="UP000233597"/>
    </source>
</evidence>
<keyword evidence="11 19" id="KW-0460">Magnesium</keyword>
<dbReference type="Proteomes" id="UP000233597">
    <property type="component" value="Unassembled WGS sequence"/>
</dbReference>
<feature type="transmembrane region" description="Helical" evidence="19">
    <location>
        <begin position="249"/>
        <end position="267"/>
    </location>
</feature>
<keyword evidence="10 19" id="KW-0812">Transmembrane</keyword>
<comment type="similarity">
    <text evidence="4 19">Belongs to the CobS family.</text>
</comment>
<evidence type="ECO:0000256" key="4">
    <source>
        <dbReference type="ARBA" id="ARBA00010561"/>
    </source>
</evidence>
<evidence type="ECO:0000256" key="15">
    <source>
        <dbReference type="ARBA" id="ARBA00032605"/>
    </source>
</evidence>
<feature type="transmembrane region" description="Helical" evidence="19">
    <location>
        <begin position="127"/>
        <end position="148"/>
    </location>
</feature>
<comment type="cofactor">
    <cofactor evidence="1 19">
        <name>Mg(2+)</name>
        <dbReference type="ChEBI" id="CHEBI:18420"/>
    </cofactor>
</comment>
<dbReference type="GO" id="GO:0005886">
    <property type="term" value="C:plasma membrane"/>
    <property type="evidence" value="ECO:0007669"/>
    <property type="project" value="UniProtKB-SubCell"/>
</dbReference>
<dbReference type="GO" id="GO:0051073">
    <property type="term" value="F:adenosylcobinamide-GDP ribazoletransferase activity"/>
    <property type="evidence" value="ECO:0007669"/>
    <property type="project" value="UniProtKB-UniRule"/>
</dbReference>
<comment type="catalytic activity">
    <reaction evidence="18 19">
        <text>alpha-ribazole 5'-phosphate + adenosylcob(III)inamide-GDP = adenosylcob(III)alamin 5'-phosphate + GMP + H(+)</text>
        <dbReference type="Rhea" id="RHEA:23560"/>
        <dbReference type="ChEBI" id="CHEBI:15378"/>
        <dbReference type="ChEBI" id="CHEBI:57918"/>
        <dbReference type="ChEBI" id="CHEBI:58115"/>
        <dbReference type="ChEBI" id="CHEBI:60487"/>
        <dbReference type="ChEBI" id="CHEBI:60493"/>
        <dbReference type="EC" id="2.7.8.26"/>
    </reaction>
</comment>
<evidence type="ECO:0000256" key="20">
    <source>
        <dbReference type="SAM" id="MobiDB-lite"/>
    </source>
</evidence>
<keyword evidence="13 19" id="KW-0472">Membrane</keyword>
<dbReference type="OrthoDB" id="9794626at2"/>
<gene>
    <name evidence="19 21" type="primary">cobS</name>
    <name evidence="21" type="ORF">COO20_08580</name>
</gene>
<proteinExistence type="inferred from homology"/>
<dbReference type="GO" id="GO:0009236">
    <property type="term" value="P:cobalamin biosynthetic process"/>
    <property type="evidence" value="ECO:0007669"/>
    <property type="project" value="UniProtKB-UniRule"/>
</dbReference>
<keyword evidence="7 19" id="KW-1003">Cell membrane</keyword>
<protein>
    <recommendedName>
        <fullName evidence="6 19">Adenosylcobinamide-GDP ribazoletransferase</fullName>
        <ecNumber evidence="5 19">2.7.8.26</ecNumber>
    </recommendedName>
    <alternativeName>
        <fullName evidence="16 19">Cobalamin synthase</fullName>
    </alternativeName>
    <alternativeName>
        <fullName evidence="15 19">Cobalamin-5'-phosphate synthase</fullName>
    </alternativeName>
</protein>
<feature type="region of interest" description="Disordered" evidence="20">
    <location>
        <begin position="1"/>
        <end position="66"/>
    </location>
</feature>
<evidence type="ECO:0000256" key="16">
    <source>
        <dbReference type="ARBA" id="ARBA00032853"/>
    </source>
</evidence>
<dbReference type="UniPathway" id="UPA00148">
    <property type="reaction ID" value="UER00238"/>
</dbReference>
<name>A0A2N3KW26_9PROT</name>
<dbReference type="Pfam" id="PF02654">
    <property type="entry name" value="CobS"/>
    <property type="match status" value="1"/>
</dbReference>
<dbReference type="GO" id="GO:0008818">
    <property type="term" value="F:cobalamin 5'-phosphate synthase activity"/>
    <property type="evidence" value="ECO:0007669"/>
    <property type="project" value="UniProtKB-UniRule"/>
</dbReference>
<dbReference type="AlphaFoldDB" id="A0A2N3KW26"/>
<evidence type="ECO:0000256" key="17">
    <source>
        <dbReference type="ARBA" id="ARBA00048623"/>
    </source>
</evidence>
<organism evidence="21 22">
    <name type="scientific">Thalassospira marina</name>
    <dbReference type="NCBI Taxonomy" id="2048283"/>
    <lineage>
        <taxon>Bacteria</taxon>
        <taxon>Pseudomonadati</taxon>
        <taxon>Pseudomonadota</taxon>
        <taxon>Alphaproteobacteria</taxon>
        <taxon>Rhodospirillales</taxon>
        <taxon>Thalassospiraceae</taxon>
        <taxon>Thalassospira</taxon>
    </lineage>
</organism>
<comment type="function">
    <text evidence="14 19">Joins adenosylcobinamide-GDP and alpha-ribazole to generate adenosylcobalamin (Ado-cobalamin). Also synthesizes adenosylcobalamin 5'-phosphate from adenosylcobinamide-GDP and alpha-ribazole 5'-phosphate.</text>
</comment>
<feature type="transmembrane region" description="Helical" evidence="19">
    <location>
        <begin position="273"/>
        <end position="294"/>
    </location>
</feature>
<comment type="subcellular location">
    <subcellularLocation>
        <location evidence="2 19">Cell membrane</location>
        <topology evidence="2 19">Multi-pass membrane protein</topology>
    </subcellularLocation>
</comment>